<keyword evidence="2" id="KW-1185">Reference proteome</keyword>
<protein>
    <recommendedName>
        <fullName evidence="3">Cytochrome P450</fullName>
    </recommendedName>
</protein>
<dbReference type="AlphaFoldDB" id="A0A6V8KHQ4"/>
<evidence type="ECO:0000313" key="1">
    <source>
        <dbReference type="EMBL" id="GFJ81526.1"/>
    </source>
</evidence>
<proteinExistence type="predicted"/>
<evidence type="ECO:0008006" key="3">
    <source>
        <dbReference type="Google" id="ProtNLM"/>
    </source>
</evidence>
<dbReference type="EMBL" id="BLPF01000002">
    <property type="protein sequence ID" value="GFJ81526.1"/>
    <property type="molecule type" value="Genomic_DNA"/>
</dbReference>
<gene>
    <name evidence="1" type="ORF">Phou_057060</name>
</gene>
<sequence>MKAVTAMLLRSYTLELVHPDPPAAKGLGLARPASPCPLRYKARGAAR</sequence>
<dbReference type="RefSeq" id="WP_173060875.1">
    <property type="nucleotide sequence ID" value="NZ_BLPF01000002.1"/>
</dbReference>
<reference evidence="1 2" key="2">
    <citation type="submission" date="2020-03" db="EMBL/GenBank/DDBJ databases">
        <authorList>
            <person name="Ichikawa N."/>
            <person name="Kimura A."/>
            <person name="Kitahashi Y."/>
            <person name="Uohara A."/>
        </authorList>
    </citation>
    <scope>NUCLEOTIDE SEQUENCE [LARGE SCALE GENOMIC DNA]</scope>
    <source>
        <strain evidence="1 2">NBRC 108639</strain>
    </source>
</reference>
<name>A0A6V8KHQ4_9ACTN</name>
<organism evidence="1 2">
    <name type="scientific">Phytohabitans houttuyneae</name>
    <dbReference type="NCBI Taxonomy" id="1076126"/>
    <lineage>
        <taxon>Bacteria</taxon>
        <taxon>Bacillati</taxon>
        <taxon>Actinomycetota</taxon>
        <taxon>Actinomycetes</taxon>
        <taxon>Micromonosporales</taxon>
        <taxon>Micromonosporaceae</taxon>
    </lineage>
</organism>
<reference evidence="1 2" key="1">
    <citation type="submission" date="2020-03" db="EMBL/GenBank/DDBJ databases">
        <title>Whole genome shotgun sequence of Phytohabitans houttuyneae NBRC 108639.</title>
        <authorList>
            <person name="Komaki H."/>
            <person name="Tamura T."/>
        </authorList>
    </citation>
    <scope>NUCLEOTIDE SEQUENCE [LARGE SCALE GENOMIC DNA]</scope>
    <source>
        <strain evidence="1 2">NBRC 108639</strain>
    </source>
</reference>
<evidence type="ECO:0000313" key="2">
    <source>
        <dbReference type="Proteomes" id="UP000482800"/>
    </source>
</evidence>
<dbReference type="Proteomes" id="UP000482800">
    <property type="component" value="Unassembled WGS sequence"/>
</dbReference>
<accession>A0A6V8KHQ4</accession>
<comment type="caution">
    <text evidence="1">The sequence shown here is derived from an EMBL/GenBank/DDBJ whole genome shotgun (WGS) entry which is preliminary data.</text>
</comment>